<dbReference type="OrthoDB" id="2328079at2"/>
<evidence type="ECO:0000313" key="2">
    <source>
        <dbReference type="Proteomes" id="UP000019270"/>
    </source>
</evidence>
<evidence type="ECO:0000313" key="1">
    <source>
        <dbReference type="EMBL" id="EWG08370.1"/>
    </source>
</evidence>
<reference evidence="2" key="1">
    <citation type="submission" date="2013-03" db="EMBL/GenBank/DDBJ databases">
        <title>Draft genome sequence of Bacillus firmus DS1.</title>
        <authorList>
            <person name="Peng D."/>
            <person name="Zhu L."/>
            <person name="Sun M."/>
        </authorList>
    </citation>
    <scope>NUCLEOTIDE SEQUENCE [LARGE SCALE GENOMIC DNA]</scope>
    <source>
        <strain evidence="2">DS1</strain>
    </source>
</reference>
<dbReference type="PATRIC" id="fig|1307436.3.peg.5236"/>
<dbReference type="AlphaFoldDB" id="W7KLT9"/>
<dbReference type="RefSeq" id="WP_035333588.1">
    <property type="nucleotide sequence ID" value="NZ_APVL01000048.1"/>
</dbReference>
<reference evidence="1 2" key="2">
    <citation type="journal article" date="2016" name="Sci. Rep.">
        <title>A novel serine protease, Sep1, from Bacillus firmus DS-1 has nematicidal activity and degrades multiple intestinal-associated nematode proteins.</title>
        <authorList>
            <person name="Geng C."/>
            <person name="Nie X."/>
            <person name="Tang Z."/>
            <person name="Zhang Y."/>
            <person name="Lin J."/>
            <person name="Sun M."/>
            <person name="Peng D."/>
        </authorList>
    </citation>
    <scope>NUCLEOTIDE SEQUENCE [LARGE SCALE GENOMIC DNA]</scope>
    <source>
        <strain evidence="1 2">DS1</strain>
    </source>
</reference>
<dbReference type="Proteomes" id="UP000019270">
    <property type="component" value="Unassembled WGS sequence"/>
</dbReference>
<dbReference type="eggNOG" id="COG1715">
    <property type="taxonomic scope" value="Bacteria"/>
</dbReference>
<protein>
    <submittedName>
        <fullName evidence="1">Uncharacterized protein</fullName>
    </submittedName>
</protein>
<organism evidence="1 2">
    <name type="scientific">Cytobacillus firmus DS1</name>
    <dbReference type="NCBI Taxonomy" id="1307436"/>
    <lineage>
        <taxon>Bacteria</taxon>
        <taxon>Bacillati</taxon>
        <taxon>Bacillota</taxon>
        <taxon>Bacilli</taxon>
        <taxon>Bacillales</taxon>
        <taxon>Bacillaceae</taxon>
        <taxon>Cytobacillus</taxon>
    </lineage>
</organism>
<proteinExistence type="predicted"/>
<comment type="caution">
    <text evidence="1">The sequence shown here is derived from an EMBL/GenBank/DDBJ whole genome shotgun (WGS) entry which is preliminary data.</text>
</comment>
<accession>W7KLT9</accession>
<name>W7KLT9_CYTFI</name>
<sequence>MYNIPVIPDAKNYWLIRTQGGKYYHEFRRKGYIGINWEEITLDDITRLNADELTLLVKEHYPDKSRPGTTANQLRTFKNVIKKGDTVVITGVASNKFSIGEVVDDDCYSEEVPEEALEANPKLCPYNKRRKVRWIKEVHKWDVEMPMFKLLQHAQHTITDANEYKDVIESMIHDFYIRGDYAQLSLKVKKEGHIPAVSFFALGKDILDLANEFMEYSKENFADLEEIETQINVNSPGKVKFKGPMKAILVVGLIIVVGTGGGVTVTPPGPDGPGSFEVQSNGLLREVNAFLNDRQEREHREMIMSEYMDDLEVETPEELEKLMSAIENNTENKSEN</sequence>
<dbReference type="EMBL" id="APVL01000048">
    <property type="protein sequence ID" value="EWG08370.1"/>
    <property type="molecule type" value="Genomic_DNA"/>
</dbReference>
<gene>
    <name evidence="1" type="ORF">PBF_24613</name>
</gene>